<dbReference type="PANTHER" id="PTHR46401:SF2">
    <property type="entry name" value="GLYCOSYLTRANSFERASE WBBK-RELATED"/>
    <property type="match status" value="1"/>
</dbReference>
<feature type="domain" description="Glycosyltransferase subfamily 4-like N-terminal" evidence="4">
    <location>
        <begin position="17"/>
        <end position="204"/>
    </location>
</feature>
<feature type="domain" description="Glycosyl transferase family 1" evidence="3">
    <location>
        <begin position="1048"/>
        <end position="1189"/>
    </location>
</feature>
<evidence type="ECO:0000313" key="6">
    <source>
        <dbReference type="Proteomes" id="UP001431449"/>
    </source>
</evidence>
<dbReference type="InterPro" id="IPR028098">
    <property type="entry name" value="Glyco_trans_4-like_N"/>
</dbReference>
<dbReference type="Proteomes" id="UP001431449">
    <property type="component" value="Unassembled WGS sequence"/>
</dbReference>
<dbReference type="EMBL" id="JALNMH010000010">
    <property type="protein sequence ID" value="MCK7594460.1"/>
    <property type="molecule type" value="Genomic_DNA"/>
</dbReference>
<organism evidence="5 6">
    <name type="scientific">Pseudomarimonas salicorniae</name>
    <dbReference type="NCBI Taxonomy" id="2933270"/>
    <lineage>
        <taxon>Bacteria</taxon>
        <taxon>Pseudomonadati</taxon>
        <taxon>Pseudomonadota</taxon>
        <taxon>Gammaproteobacteria</taxon>
        <taxon>Lysobacterales</taxon>
        <taxon>Lysobacteraceae</taxon>
        <taxon>Pseudomarimonas</taxon>
    </lineage>
</organism>
<proteinExistence type="predicted"/>
<feature type="compositionally biased region" description="Low complexity" evidence="2">
    <location>
        <begin position="1238"/>
        <end position="1248"/>
    </location>
</feature>
<keyword evidence="6" id="KW-1185">Reference proteome</keyword>
<feature type="domain" description="Glycosyl transferase family 1" evidence="3">
    <location>
        <begin position="225"/>
        <end position="380"/>
    </location>
</feature>
<dbReference type="Pfam" id="PF00534">
    <property type="entry name" value="Glycos_transf_1"/>
    <property type="match status" value="3"/>
</dbReference>
<dbReference type="Pfam" id="PF13439">
    <property type="entry name" value="Glyco_transf_4"/>
    <property type="match status" value="1"/>
</dbReference>
<dbReference type="Gene3D" id="3.40.50.2000">
    <property type="entry name" value="Glycogen Phosphorylase B"/>
    <property type="match status" value="4"/>
</dbReference>
<keyword evidence="1" id="KW-0808">Transferase</keyword>
<feature type="domain" description="Glycosyl transferase family 1" evidence="3">
    <location>
        <begin position="663"/>
        <end position="807"/>
    </location>
</feature>
<reference evidence="5" key="1">
    <citation type="submission" date="2022-04" db="EMBL/GenBank/DDBJ databases">
        <title>Lysobacter sp. CAU 1642 isolated from sea sand.</title>
        <authorList>
            <person name="Kim W."/>
        </authorList>
    </citation>
    <scope>NUCLEOTIDE SEQUENCE</scope>
    <source>
        <strain evidence="5">CAU 1642</strain>
    </source>
</reference>
<gene>
    <name evidence="5" type="ORF">M0G41_12355</name>
</gene>
<accession>A0ABT0GIT5</accession>
<dbReference type="RefSeq" id="WP_248209717.1">
    <property type="nucleotide sequence ID" value="NZ_JALNMH010000010.1"/>
</dbReference>
<dbReference type="CDD" id="cd03809">
    <property type="entry name" value="GT4_MtfB-like"/>
    <property type="match status" value="3"/>
</dbReference>
<feature type="region of interest" description="Disordered" evidence="2">
    <location>
        <begin position="1228"/>
        <end position="1255"/>
    </location>
</feature>
<comment type="caution">
    <text evidence="5">The sequence shown here is derived from an EMBL/GenBank/DDBJ whole genome shotgun (WGS) entry which is preliminary data.</text>
</comment>
<dbReference type="SUPFAM" id="SSF53756">
    <property type="entry name" value="UDP-Glycosyltransferase/glycogen phosphorylase"/>
    <property type="match status" value="3"/>
</dbReference>
<evidence type="ECO:0000259" key="4">
    <source>
        <dbReference type="Pfam" id="PF13439"/>
    </source>
</evidence>
<evidence type="ECO:0000256" key="1">
    <source>
        <dbReference type="ARBA" id="ARBA00022679"/>
    </source>
</evidence>
<evidence type="ECO:0000313" key="5">
    <source>
        <dbReference type="EMBL" id="MCK7594460.1"/>
    </source>
</evidence>
<sequence length="1255" mass="138677">MRIVLDMQGAQTESRYRGIGRYVMSFAKAVVRNRGRNEVVLALSGLFPETIQPIRDAFGGLLPNECIRVWYGPQPVCETQPGNESRRKTSELLREAFIESLEPDVVHVTSLFEGYCDDAVTSIGRVAGRAKVSVTLYDLIPLLNPDHYLTPNPAYKKYYVRKVEHLRRADLYLAISRFSRDEGVQALGVADSKVVNVSTAVDADFTPRSLQPEERAALLSRFGVRDRFVLYSGGADERKNLPRLIEAYGALPSSLRRRCQLLFAGRMPEGNVAQLIDVARGAGLSPDELLFTGYVSNEELAQLYSCSDLYAFASWHEGFGLPVLEAMACGAAVIGSNTSSLPEVIGLEEALFDPHDVSSIANTLRRGLEDEAFRTRLRSHGAVQARKFSWDETARRSIEAWEALHHGAQLPAGKPISGFDFAELREALAATLSTTGLADVGALAVMLASNESAGLRRQLLVDVSELCQRDAATGVQRVVRSYLKHLLRSPPAGFSVEPVFATREEGYRYARRFTARFMGLDEVAGEDEPIFWRRGDVFLGLDMQHHVQLAHRDFILKLVEHGVLVRFIVHDLIPVRFPDLFKDGDASDLHASWLEMIARTDGAICVSRATADDFQAWIGERSGATSPRFRLDWVHNGADFDTAACPVGLLDMHGALLEGLRARPTFLCVSTIEPRKGQEQILDAVEMLWSEGRDVNLVLVGKEGWKVERLATRLRNHVEQGQRLFWLEGIEDALLEKVYLASSCLVAASISEGFGLSLIEAARHGIPILARDIPVFREVAGDNAAYFRGTDAGTLAEAMRGRLESMERGDMVSSKGIAWSTWAQSTERLKKILVGEGYRPRQLLVDVSELVQRDARTGIQRVVRAVLKEWLRAPPEGHIVEPVYATAGSGYRYARTFTRRFLELDQPMGDDDPIDHAPGDTFVALDLQPIVQVARRDCFRQMRREGVSVRFVVYDLLCVLMPKFFPEGAQEGFERWLEVVAESDGAVCISAAVAQELERWMEQQAGSRASASACRVDWFHLGADVDASNPSVGLPADGTEVIEQLAARPTFLMVGTLEPRKGHAQVLAAFEHLWQSGVDVNLAVVGKPGWMTERLADRLVRHVETGSRLFWLPSASDEYLQLIYGASSCLIAASYGEGFGLPLIEAAQNGLPIIARDLPVFREVAGEAAYYFASDHPKGLSDSIADWLGLYARNAHPVSQGMSWLTWRDAASRLRDLVIPLGGRGDSLALDPGMEPESPSSRVGGRVPRVGERVA</sequence>
<protein>
    <submittedName>
        <fullName evidence="5">Glycosyltransferase family 4 protein</fullName>
    </submittedName>
</protein>
<dbReference type="PANTHER" id="PTHR46401">
    <property type="entry name" value="GLYCOSYLTRANSFERASE WBBK-RELATED"/>
    <property type="match status" value="1"/>
</dbReference>
<dbReference type="InterPro" id="IPR001296">
    <property type="entry name" value="Glyco_trans_1"/>
</dbReference>
<name>A0ABT0GIT5_9GAMM</name>
<evidence type="ECO:0000259" key="3">
    <source>
        <dbReference type="Pfam" id="PF00534"/>
    </source>
</evidence>
<evidence type="ECO:0000256" key="2">
    <source>
        <dbReference type="SAM" id="MobiDB-lite"/>
    </source>
</evidence>